<gene>
    <name evidence="2" type="ORF">BKA55DRAFT_685935</name>
</gene>
<accession>A0A9P9KKS7</accession>
<reference evidence="2" key="1">
    <citation type="journal article" date="2021" name="Nat. Commun.">
        <title>Genetic determinants of endophytism in the Arabidopsis root mycobiome.</title>
        <authorList>
            <person name="Mesny F."/>
            <person name="Miyauchi S."/>
            <person name="Thiergart T."/>
            <person name="Pickel B."/>
            <person name="Atanasova L."/>
            <person name="Karlsson M."/>
            <person name="Huettel B."/>
            <person name="Barry K.W."/>
            <person name="Haridas S."/>
            <person name="Chen C."/>
            <person name="Bauer D."/>
            <person name="Andreopoulos W."/>
            <person name="Pangilinan J."/>
            <person name="LaButti K."/>
            <person name="Riley R."/>
            <person name="Lipzen A."/>
            <person name="Clum A."/>
            <person name="Drula E."/>
            <person name="Henrissat B."/>
            <person name="Kohler A."/>
            <person name="Grigoriev I.V."/>
            <person name="Martin F.M."/>
            <person name="Hacquard S."/>
        </authorList>
    </citation>
    <scope>NUCLEOTIDE SEQUENCE</scope>
    <source>
        <strain evidence="2">MPI-CAGE-AT-0023</strain>
    </source>
</reference>
<dbReference type="Proteomes" id="UP000720189">
    <property type="component" value="Unassembled WGS sequence"/>
</dbReference>
<organism evidence="2 3">
    <name type="scientific">Fusarium redolens</name>
    <dbReference type="NCBI Taxonomy" id="48865"/>
    <lineage>
        <taxon>Eukaryota</taxon>
        <taxon>Fungi</taxon>
        <taxon>Dikarya</taxon>
        <taxon>Ascomycota</taxon>
        <taxon>Pezizomycotina</taxon>
        <taxon>Sordariomycetes</taxon>
        <taxon>Hypocreomycetidae</taxon>
        <taxon>Hypocreales</taxon>
        <taxon>Nectriaceae</taxon>
        <taxon>Fusarium</taxon>
        <taxon>Fusarium redolens species complex</taxon>
    </lineage>
</organism>
<proteinExistence type="predicted"/>
<sequence length="209" mass="24194">MSEQRDTSEEARMIAKIYFNEFYRKVDSLERNPSGTVYDPRMGPPPPSPTLKEFRPAPPSPQAPRPDTPRPADHFGSGMRIPGKAIVNENWEENFLRVLGTTYAGYGWRNLGDMTTACWRWVRNKANRHKMDIRWSMEEIERYGRLSVWGVHEDVIEALIGWPANPRFTPQEEAHFEAAVHDELKYIPVTQQEAETNVEERQQEPQAGQ</sequence>
<dbReference type="OrthoDB" id="5034114at2759"/>
<feature type="compositionally biased region" description="Pro residues" evidence="1">
    <location>
        <begin position="56"/>
        <end position="66"/>
    </location>
</feature>
<feature type="region of interest" description="Disordered" evidence="1">
    <location>
        <begin position="30"/>
        <end position="76"/>
    </location>
</feature>
<comment type="caution">
    <text evidence="2">The sequence shown here is derived from an EMBL/GenBank/DDBJ whole genome shotgun (WGS) entry which is preliminary data.</text>
</comment>
<evidence type="ECO:0000256" key="1">
    <source>
        <dbReference type="SAM" id="MobiDB-lite"/>
    </source>
</evidence>
<keyword evidence="3" id="KW-1185">Reference proteome</keyword>
<evidence type="ECO:0000313" key="2">
    <source>
        <dbReference type="EMBL" id="KAH7265468.1"/>
    </source>
</evidence>
<dbReference type="EMBL" id="JAGMUX010000003">
    <property type="protein sequence ID" value="KAH7265468.1"/>
    <property type="molecule type" value="Genomic_DNA"/>
</dbReference>
<dbReference type="GeneID" id="70228826"/>
<name>A0A9P9KKS7_FUSRE</name>
<dbReference type="RefSeq" id="XP_046054203.1">
    <property type="nucleotide sequence ID" value="XM_046198872.1"/>
</dbReference>
<protein>
    <submittedName>
        <fullName evidence="2">Uncharacterized protein</fullName>
    </submittedName>
</protein>
<evidence type="ECO:0000313" key="3">
    <source>
        <dbReference type="Proteomes" id="UP000720189"/>
    </source>
</evidence>
<dbReference type="AlphaFoldDB" id="A0A9P9KKS7"/>